<dbReference type="SUPFAM" id="SSF55424">
    <property type="entry name" value="FAD/NAD-linked reductases, dimerisation (C-terminal) domain"/>
    <property type="match status" value="1"/>
</dbReference>
<dbReference type="Proteomes" id="UP000278962">
    <property type="component" value="Unassembled WGS sequence"/>
</dbReference>
<evidence type="ECO:0000313" key="7">
    <source>
        <dbReference type="Proteomes" id="UP000278962"/>
    </source>
</evidence>
<organism evidence="6 7">
    <name type="scientific">Solirubrobacter pauli</name>
    <dbReference type="NCBI Taxonomy" id="166793"/>
    <lineage>
        <taxon>Bacteria</taxon>
        <taxon>Bacillati</taxon>
        <taxon>Actinomycetota</taxon>
        <taxon>Thermoleophilia</taxon>
        <taxon>Solirubrobacterales</taxon>
        <taxon>Solirubrobacteraceae</taxon>
        <taxon>Solirubrobacter</taxon>
    </lineage>
</organism>
<dbReference type="GO" id="GO:0005737">
    <property type="term" value="C:cytoplasm"/>
    <property type="evidence" value="ECO:0007669"/>
    <property type="project" value="TreeGrafter"/>
</dbReference>
<dbReference type="PANTHER" id="PTHR43557:SF2">
    <property type="entry name" value="RIESKE DOMAIN-CONTAINING PROTEIN-RELATED"/>
    <property type="match status" value="1"/>
</dbReference>
<dbReference type="InterPro" id="IPR023753">
    <property type="entry name" value="FAD/NAD-binding_dom"/>
</dbReference>
<evidence type="ECO:0000256" key="4">
    <source>
        <dbReference type="ARBA" id="ARBA00023002"/>
    </source>
</evidence>
<protein>
    <submittedName>
        <fullName evidence="6">NADPH-dependent 2,4-dienoyl-CoA reductase/sulfur reductase-like enzyme</fullName>
    </submittedName>
</protein>
<sequence length="306" mass="33113">MRVVLIGAGLAAQRCAETLRALGHDGPIAMYGDELPYDRPPLSKAFLKGERPDVRLKPDRWYRDHDVDFRQQRVTDLHALTYDTALIATGATPITLDAFPHAHTLRTREDAIALDEALTTTRHLAIVGAGLIGQEVASAAVARGIRTTLIDLDPNPFDALMGPGGGHHLRRLHEDNGVELRLGNPNTGPLNADTILVAVGVRPNWTATGPNVFHAGDVTGSAHWEAAVTQGQSAARRMLGLQPKPEPAPLVWSDQHGVRIQRVGDPRDATPNGDLTYSRAGRLSAVVLLNEPHRVRQARQALKEAA</sequence>
<dbReference type="Gene3D" id="3.30.390.30">
    <property type="match status" value="1"/>
</dbReference>
<evidence type="ECO:0000256" key="2">
    <source>
        <dbReference type="ARBA" id="ARBA00022630"/>
    </source>
</evidence>
<dbReference type="EMBL" id="RBIL01000001">
    <property type="protein sequence ID" value="RKQ92217.1"/>
    <property type="molecule type" value="Genomic_DNA"/>
</dbReference>
<keyword evidence="3" id="KW-0274">FAD</keyword>
<dbReference type="RefSeq" id="WP_121249926.1">
    <property type="nucleotide sequence ID" value="NZ_RBIL01000001.1"/>
</dbReference>
<keyword evidence="2" id="KW-0285">Flavoprotein</keyword>
<dbReference type="Pfam" id="PF07992">
    <property type="entry name" value="Pyr_redox_2"/>
    <property type="match status" value="1"/>
</dbReference>
<name>A0A660LAY7_9ACTN</name>
<dbReference type="InterPro" id="IPR036188">
    <property type="entry name" value="FAD/NAD-bd_sf"/>
</dbReference>
<keyword evidence="4" id="KW-0560">Oxidoreductase</keyword>
<comment type="caution">
    <text evidence="6">The sequence shown here is derived from an EMBL/GenBank/DDBJ whole genome shotgun (WGS) entry which is preliminary data.</text>
</comment>
<dbReference type="OrthoDB" id="1145at2"/>
<accession>A0A660LAY7</accession>
<keyword evidence="7" id="KW-1185">Reference proteome</keyword>
<gene>
    <name evidence="6" type="ORF">C8N24_2060</name>
</gene>
<evidence type="ECO:0000256" key="3">
    <source>
        <dbReference type="ARBA" id="ARBA00022827"/>
    </source>
</evidence>
<dbReference type="InterPro" id="IPR050446">
    <property type="entry name" value="FAD-oxidoreductase/Apoptosis"/>
</dbReference>
<dbReference type="AlphaFoldDB" id="A0A660LAY7"/>
<feature type="domain" description="FAD/NAD(P)-binding" evidence="5">
    <location>
        <begin position="1"/>
        <end position="204"/>
    </location>
</feature>
<evidence type="ECO:0000259" key="5">
    <source>
        <dbReference type="Pfam" id="PF07992"/>
    </source>
</evidence>
<evidence type="ECO:0000313" key="6">
    <source>
        <dbReference type="EMBL" id="RKQ92217.1"/>
    </source>
</evidence>
<proteinExistence type="predicted"/>
<reference evidence="6 7" key="1">
    <citation type="submission" date="2018-10" db="EMBL/GenBank/DDBJ databases">
        <title>Genomic Encyclopedia of Archaeal and Bacterial Type Strains, Phase II (KMG-II): from individual species to whole genera.</title>
        <authorList>
            <person name="Goeker M."/>
        </authorList>
    </citation>
    <scope>NUCLEOTIDE SEQUENCE [LARGE SCALE GENOMIC DNA]</scope>
    <source>
        <strain evidence="6 7">DSM 14954</strain>
    </source>
</reference>
<dbReference type="GO" id="GO:0016651">
    <property type="term" value="F:oxidoreductase activity, acting on NAD(P)H"/>
    <property type="evidence" value="ECO:0007669"/>
    <property type="project" value="TreeGrafter"/>
</dbReference>
<comment type="cofactor">
    <cofactor evidence="1">
        <name>FAD</name>
        <dbReference type="ChEBI" id="CHEBI:57692"/>
    </cofactor>
</comment>
<dbReference type="PANTHER" id="PTHR43557">
    <property type="entry name" value="APOPTOSIS-INDUCING FACTOR 1"/>
    <property type="match status" value="1"/>
</dbReference>
<dbReference type="InterPro" id="IPR016156">
    <property type="entry name" value="FAD/NAD-linked_Rdtase_dimer_sf"/>
</dbReference>
<dbReference type="Gene3D" id="3.50.50.60">
    <property type="entry name" value="FAD/NAD(P)-binding domain"/>
    <property type="match status" value="2"/>
</dbReference>
<dbReference type="SUPFAM" id="SSF51905">
    <property type="entry name" value="FAD/NAD(P)-binding domain"/>
    <property type="match status" value="2"/>
</dbReference>
<dbReference type="PRINTS" id="PR00368">
    <property type="entry name" value="FADPNR"/>
</dbReference>
<evidence type="ECO:0000256" key="1">
    <source>
        <dbReference type="ARBA" id="ARBA00001974"/>
    </source>
</evidence>